<gene>
    <name evidence="1" type="ORF">TTAC_LOCUS5900</name>
</gene>
<sequence length="83" mass="9374">MFAPKLRSSESWGETISPITYVAFDMARIKRLHNILALDRLKVIAEECVRRTGLFFSVGSSTTTVSRQECIQHTMPQMGSNLL</sequence>
<reference evidence="3" key="1">
    <citation type="submission" date="2017-02" db="UniProtKB">
        <authorList>
            <consortium name="WormBaseParasite"/>
        </authorList>
    </citation>
    <scope>IDENTIFICATION</scope>
</reference>
<dbReference type="WBParaSite" id="TTAC_0000591501-mRNA-1">
    <property type="protein sequence ID" value="TTAC_0000591501-mRNA-1"/>
    <property type="gene ID" value="TTAC_0000591501"/>
</dbReference>
<proteinExistence type="predicted"/>
<evidence type="ECO:0000313" key="2">
    <source>
        <dbReference type="Proteomes" id="UP000274429"/>
    </source>
</evidence>
<evidence type="ECO:0000313" key="1">
    <source>
        <dbReference type="EMBL" id="VDM27919.1"/>
    </source>
</evidence>
<keyword evidence="2" id="KW-1185">Reference proteome</keyword>
<reference evidence="1 2" key="2">
    <citation type="submission" date="2018-11" db="EMBL/GenBank/DDBJ databases">
        <authorList>
            <consortium name="Pathogen Informatics"/>
        </authorList>
    </citation>
    <scope>NUCLEOTIDE SEQUENCE [LARGE SCALE GENOMIC DNA]</scope>
</reference>
<name>A0A0R3WYS5_HYDTA</name>
<organism evidence="3">
    <name type="scientific">Hydatigena taeniaeformis</name>
    <name type="common">Feline tapeworm</name>
    <name type="synonym">Taenia taeniaeformis</name>
    <dbReference type="NCBI Taxonomy" id="6205"/>
    <lineage>
        <taxon>Eukaryota</taxon>
        <taxon>Metazoa</taxon>
        <taxon>Spiralia</taxon>
        <taxon>Lophotrochozoa</taxon>
        <taxon>Platyhelminthes</taxon>
        <taxon>Cestoda</taxon>
        <taxon>Eucestoda</taxon>
        <taxon>Cyclophyllidea</taxon>
        <taxon>Taeniidae</taxon>
        <taxon>Hydatigera</taxon>
    </lineage>
</organism>
<dbReference type="AlphaFoldDB" id="A0A0R3WYS5"/>
<dbReference type="Proteomes" id="UP000274429">
    <property type="component" value="Unassembled WGS sequence"/>
</dbReference>
<accession>A0A0R3WYS5</accession>
<evidence type="ECO:0000313" key="3">
    <source>
        <dbReference type="WBParaSite" id="TTAC_0000591501-mRNA-1"/>
    </source>
</evidence>
<dbReference type="EMBL" id="UYWX01009606">
    <property type="protein sequence ID" value="VDM27919.1"/>
    <property type="molecule type" value="Genomic_DNA"/>
</dbReference>
<protein>
    <submittedName>
        <fullName evidence="3">UmuC domain-containing protein</fullName>
    </submittedName>
</protein>
<dbReference type="STRING" id="6205.A0A0R3WYS5"/>